<organism evidence="1 2">
    <name type="scientific">Candidatus Zymogenus saltonus</name>
    <dbReference type="NCBI Taxonomy" id="2844893"/>
    <lineage>
        <taxon>Bacteria</taxon>
        <taxon>Deltaproteobacteria</taxon>
        <taxon>Candidatus Zymogenia</taxon>
        <taxon>Candidatus Zymogeniales</taxon>
        <taxon>Candidatus Zymogenaceae</taxon>
        <taxon>Candidatus Zymogenus</taxon>
    </lineage>
</organism>
<evidence type="ECO:0000313" key="1">
    <source>
        <dbReference type="EMBL" id="MBN1571785.1"/>
    </source>
</evidence>
<name>A0A9D8KBV1_9DELT</name>
<reference evidence="1" key="1">
    <citation type="journal article" date="2021" name="Environ. Microbiol.">
        <title>Genomic characterization of three novel Desulfobacterota classes expand the metabolic and phylogenetic diversity of the phylum.</title>
        <authorList>
            <person name="Murphy C.L."/>
            <person name="Biggerstaff J."/>
            <person name="Eichhorn A."/>
            <person name="Ewing E."/>
            <person name="Shahan R."/>
            <person name="Soriano D."/>
            <person name="Stewart S."/>
            <person name="VanMol K."/>
            <person name="Walker R."/>
            <person name="Walters P."/>
            <person name="Elshahed M.S."/>
            <person name="Youssef N.H."/>
        </authorList>
    </citation>
    <scope>NUCLEOTIDE SEQUENCE</scope>
    <source>
        <strain evidence="1">Zod_Metabat.24</strain>
    </source>
</reference>
<dbReference type="AlphaFoldDB" id="A0A9D8KBV1"/>
<dbReference type="EMBL" id="JAFGIX010000006">
    <property type="protein sequence ID" value="MBN1571785.1"/>
    <property type="molecule type" value="Genomic_DNA"/>
</dbReference>
<protein>
    <submittedName>
        <fullName evidence="1">Uncharacterized protein</fullName>
    </submittedName>
</protein>
<evidence type="ECO:0000313" key="2">
    <source>
        <dbReference type="Proteomes" id="UP000809273"/>
    </source>
</evidence>
<proteinExistence type="predicted"/>
<reference evidence="1" key="2">
    <citation type="submission" date="2021-01" db="EMBL/GenBank/DDBJ databases">
        <authorList>
            <person name="Hahn C.R."/>
            <person name="Youssef N.H."/>
            <person name="Elshahed M."/>
        </authorList>
    </citation>
    <scope>NUCLEOTIDE SEQUENCE</scope>
    <source>
        <strain evidence="1">Zod_Metabat.24</strain>
    </source>
</reference>
<accession>A0A9D8KBV1</accession>
<gene>
    <name evidence="1" type="ORF">JW984_01175</name>
</gene>
<comment type="caution">
    <text evidence="1">The sequence shown here is derived from an EMBL/GenBank/DDBJ whole genome shotgun (WGS) entry which is preliminary data.</text>
</comment>
<sequence length="130" mass="13939">MKRKLAASIVLISLFLIATISLAGGMESYYKMKGVVKKDGVDTYGQVFKKATEPSKYLVLAGDVAFLVDVTAETVHDVAVNSVDDKVRPAKISIGIISEVSGANFRSKTEAGRLGFSFSSKGSRYVVVVE</sequence>
<dbReference type="Proteomes" id="UP000809273">
    <property type="component" value="Unassembled WGS sequence"/>
</dbReference>